<dbReference type="SUPFAM" id="SSF55874">
    <property type="entry name" value="ATPase domain of HSP90 chaperone/DNA topoisomerase II/histidine kinase"/>
    <property type="match status" value="1"/>
</dbReference>
<dbReference type="SMART" id="SM00091">
    <property type="entry name" value="PAS"/>
    <property type="match status" value="3"/>
</dbReference>
<comment type="catalytic activity">
    <reaction evidence="1">
        <text>ATP + protein L-histidine = ADP + protein N-phospho-L-histidine.</text>
        <dbReference type="EC" id="2.7.13.3"/>
    </reaction>
</comment>
<dbReference type="Proteomes" id="UP000284531">
    <property type="component" value="Unassembled WGS sequence"/>
</dbReference>
<dbReference type="SMART" id="SM00448">
    <property type="entry name" value="REC"/>
    <property type="match status" value="1"/>
</dbReference>
<dbReference type="AlphaFoldDB" id="A0A419X395"/>
<dbReference type="InterPro" id="IPR000014">
    <property type="entry name" value="PAS"/>
</dbReference>
<dbReference type="SUPFAM" id="SSF52172">
    <property type="entry name" value="CheY-like"/>
    <property type="match status" value="1"/>
</dbReference>
<reference evidence="9 10" key="1">
    <citation type="submission" date="2018-09" db="EMBL/GenBank/DDBJ databases">
        <title>Genomic Encyclopedia of Archaeal and Bacterial Type Strains, Phase II (KMG-II): from individual species to whole genera.</title>
        <authorList>
            <person name="Goeker M."/>
        </authorList>
    </citation>
    <scope>NUCLEOTIDE SEQUENCE [LARGE SCALE GENOMIC DNA]</scope>
    <source>
        <strain evidence="9 10">DSM 21950</strain>
    </source>
</reference>
<dbReference type="InterPro" id="IPR000700">
    <property type="entry name" value="PAS-assoc_C"/>
</dbReference>
<dbReference type="Pfam" id="PF13188">
    <property type="entry name" value="PAS_8"/>
    <property type="match status" value="1"/>
</dbReference>
<evidence type="ECO:0000259" key="6">
    <source>
        <dbReference type="PROSITE" id="PS50109"/>
    </source>
</evidence>
<keyword evidence="4" id="KW-0418">Kinase</keyword>
<dbReference type="PANTHER" id="PTHR43047:SF72">
    <property type="entry name" value="OSMOSENSING HISTIDINE PROTEIN KINASE SLN1"/>
    <property type="match status" value="1"/>
</dbReference>
<dbReference type="PROSITE" id="PS50110">
    <property type="entry name" value="RESPONSE_REGULATORY"/>
    <property type="match status" value="1"/>
</dbReference>
<dbReference type="Pfam" id="PF00072">
    <property type="entry name" value="Response_reg"/>
    <property type="match status" value="1"/>
</dbReference>
<protein>
    <recommendedName>
        <fullName evidence="2">histidine kinase</fullName>
        <ecNumber evidence="2">2.7.13.3</ecNumber>
    </recommendedName>
</protein>
<feature type="domain" description="Histidine kinase" evidence="6">
    <location>
        <begin position="583"/>
        <end position="808"/>
    </location>
</feature>
<evidence type="ECO:0000256" key="2">
    <source>
        <dbReference type="ARBA" id="ARBA00012438"/>
    </source>
</evidence>
<accession>A0A419X395</accession>
<dbReference type="Gene3D" id="3.40.50.2300">
    <property type="match status" value="1"/>
</dbReference>
<comment type="caution">
    <text evidence="9">The sequence shown here is derived from an EMBL/GenBank/DDBJ whole genome shotgun (WGS) entry which is preliminary data.</text>
</comment>
<dbReference type="InterPro" id="IPR035965">
    <property type="entry name" value="PAS-like_dom_sf"/>
</dbReference>
<feature type="domain" description="PAC" evidence="8">
    <location>
        <begin position="356"/>
        <end position="408"/>
    </location>
</feature>
<dbReference type="InterPro" id="IPR001789">
    <property type="entry name" value="Sig_transdc_resp-reg_receiver"/>
</dbReference>
<dbReference type="PROSITE" id="PS50109">
    <property type="entry name" value="HIS_KIN"/>
    <property type="match status" value="1"/>
</dbReference>
<dbReference type="PRINTS" id="PR00344">
    <property type="entry name" value="BCTRLSENSOR"/>
</dbReference>
<keyword evidence="3" id="KW-0808">Transferase</keyword>
<name>A0A419X395_9BACT</name>
<keyword evidence="10" id="KW-1185">Reference proteome</keyword>
<dbReference type="SMART" id="SM00387">
    <property type="entry name" value="HATPase_c"/>
    <property type="match status" value="1"/>
</dbReference>
<dbReference type="Pfam" id="PF02518">
    <property type="entry name" value="HATPase_c"/>
    <property type="match status" value="1"/>
</dbReference>
<dbReference type="GO" id="GO:0005886">
    <property type="term" value="C:plasma membrane"/>
    <property type="evidence" value="ECO:0007669"/>
    <property type="project" value="TreeGrafter"/>
</dbReference>
<dbReference type="PROSITE" id="PS50113">
    <property type="entry name" value="PAC"/>
    <property type="match status" value="1"/>
</dbReference>
<dbReference type="InterPro" id="IPR036890">
    <property type="entry name" value="HATPase_C_sf"/>
</dbReference>
<evidence type="ECO:0000256" key="1">
    <source>
        <dbReference type="ARBA" id="ARBA00000085"/>
    </source>
</evidence>
<feature type="modified residue" description="4-aspartylphosphate" evidence="5">
    <location>
        <position position="57"/>
    </location>
</feature>
<dbReference type="OrthoDB" id="1116664at2"/>
<proteinExistence type="predicted"/>
<dbReference type="SUPFAM" id="SSF55785">
    <property type="entry name" value="PYP-like sensor domain (PAS domain)"/>
    <property type="match status" value="2"/>
</dbReference>
<dbReference type="RefSeq" id="WP_120240037.1">
    <property type="nucleotide sequence ID" value="NZ_RAPQ01000009.1"/>
</dbReference>
<organism evidence="9 10">
    <name type="scientific">Marinifilum flexuosum</name>
    <dbReference type="NCBI Taxonomy" id="1117708"/>
    <lineage>
        <taxon>Bacteria</taxon>
        <taxon>Pseudomonadati</taxon>
        <taxon>Bacteroidota</taxon>
        <taxon>Bacteroidia</taxon>
        <taxon>Marinilabiliales</taxon>
        <taxon>Marinifilaceae</taxon>
    </lineage>
</organism>
<dbReference type="PANTHER" id="PTHR43047">
    <property type="entry name" value="TWO-COMPONENT HISTIDINE PROTEIN KINASE"/>
    <property type="match status" value="1"/>
</dbReference>
<keyword evidence="5" id="KW-0597">Phosphoprotein</keyword>
<dbReference type="Gene3D" id="1.10.287.130">
    <property type="match status" value="1"/>
</dbReference>
<sequence>MGFNFTPEVLVVDDRLENLDLIGAVLGKLDTKLELIQSPLDAIRKIEEKEYALILLDIQMPQIDGFALAEKIRSGIKNAETPIIYITAFYLDKESEQRGYDCGCVDFIMKPFNSTILKNKVNIFLDLYNNRKQKEDQNVKLNLALRDKELFENRLKNLASNYRTIIEGQSELILKINDSLKIEFANKAFTDFFSYSLDGVSVNSVADINSELSDQISVAIKQMNGKSQSIILEKPIKNHLLEQKWIEWTVFKQMEFNEMYYHIVGRDVSDKKLLKDSLIKKELMIRKIQKLARVGSFEWDSYTNILRGSTEFYRIYEISDKEIDNVLECIKEKFHPEDLLTFDKVLNIRVKENQKLELKHRIITKDKKIRHIHLEMNTEYNSKLDVLIYTGVAWDVTEDVEMETTLKNSLAFDREEYQDKAFVELNENNEIVYINDFGCKLLECSELEKTTNVSFFNFIPKPFMDKAEELLNFREKKRDFVFDVINLQSKNGNLKKVILIAFLYNGRGIRLLMNELPKPNGEGIIENKYQSVISDLKVHEKELERNASEMQKKINHELLVNEYQNQLLTQKSELESLGKMASSVVNEINQPLSGISMIIDNVLLRLSKDIIDKKYIEEKCQQVFKDIDRIKIYLSQISIFNSSQNESCNASVNVNNVVHDAVNLMKKQYKNSNVDIQLKVDPDSLYICGNKYKLQKVIVDILNNSYESIGEKLKRSHSNESMEDKIQVKTKLVENEVVVSIKDFGEGIDPKNLNSIFEPFYSTKQEKTNSGLSLYVSKNIVQKMNGEIKVRSKKNQYTEMKLIFPFEQMIEKK</sequence>
<gene>
    <name evidence="9" type="ORF">BXY64_2264</name>
</gene>
<dbReference type="InterPro" id="IPR005467">
    <property type="entry name" value="His_kinase_dom"/>
</dbReference>
<evidence type="ECO:0000313" key="9">
    <source>
        <dbReference type="EMBL" id="RKE02181.1"/>
    </source>
</evidence>
<evidence type="ECO:0000256" key="4">
    <source>
        <dbReference type="ARBA" id="ARBA00022777"/>
    </source>
</evidence>
<dbReference type="InterPro" id="IPR003594">
    <property type="entry name" value="HATPase_dom"/>
</dbReference>
<dbReference type="EC" id="2.7.13.3" evidence="2"/>
<dbReference type="Gene3D" id="3.30.565.10">
    <property type="entry name" value="Histidine kinase-like ATPase, C-terminal domain"/>
    <property type="match status" value="1"/>
</dbReference>
<dbReference type="GO" id="GO:0009927">
    <property type="term" value="F:histidine phosphotransfer kinase activity"/>
    <property type="evidence" value="ECO:0007669"/>
    <property type="project" value="TreeGrafter"/>
</dbReference>
<dbReference type="InterPro" id="IPR004358">
    <property type="entry name" value="Sig_transdc_His_kin-like_C"/>
</dbReference>
<feature type="domain" description="Response regulatory" evidence="7">
    <location>
        <begin position="8"/>
        <end position="125"/>
    </location>
</feature>
<evidence type="ECO:0000259" key="8">
    <source>
        <dbReference type="PROSITE" id="PS50113"/>
    </source>
</evidence>
<dbReference type="Gene3D" id="3.30.450.20">
    <property type="entry name" value="PAS domain"/>
    <property type="match status" value="2"/>
</dbReference>
<evidence type="ECO:0000256" key="5">
    <source>
        <dbReference type="PROSITE-ProRule" id="PRU00169"/>
    </source>
</evidence>
<dbReference type="EMBL" id="RAPQ01000009">
    <property type="protein sequence ID" value="RKE02181.1"/>
    <property type="molecule type" value="Genomic_DNA"/>
</dbReference>
<evidence type="ECO:0000313" key="10">
    <source>
        <dbReference type="Proteomes" id="UP000284531"/>
    </source>
</evidence>
<evidence type="ECO:0000259" key="7">
    <source>
        <dbReference type="PROSITE" id="PS50110"/>
    </source>
</evidence>
<dbReference type="GO" id="GO:0000155">
    <property type="term" value="F:phosphorelay sensor kinase activity"/>
    <property type="evidence" value="ECO:0007669"/>
    <property type="project" value="TreeGrafter"/>
</dbReference>
<evidence type="ECO:0000256" key="3">
    <source>
        <dbReference type="ARBA" id="ARBA00022679"/>
    </source>
</evidence>
<dbReference type="InterPro" id="IPR011006">
    <property type="entry name" value="CheY-like_superfamily"/>
</dbReference>